<dbReference type="PIRSF" id="PIRSF037565">
    <property type="entry name" value="RRNA_m2G_Mtase_RsmD_prd"/>
    <property type="match status" value="1"/>
</dbReference>
<sequence length="378" mass="42076">MNLILTLFDRSLKLQRYPARLQDKSQQAWDAADELIIEALEAQPQPCAAGKLLILNDDCGALTCWLSECRPVWSGDSHVSRLACEQNLVLNGLSPDDVTFCDSLILPVSTFDLVLIKIPKTLALLEHQLVLLQSRITPGTRIIAGAKVNQIQKSTLALFEKYLGLTHTSLARKKARLIHCTPTGKKDDASPYPSVWKLDGTQLNVHNHANVFARQQLDIGARFLLQYLPEAANKEVLDLGCGNGVLGLSLLDRSAPGKLVFVDESYMALASARLNVADNFPQHLQRCEFIASNCLEQVGSKDLDLILCNPPFHQQQRITDHIAWQMFVEARQALRRGGELRIVGNRHLGYHNKLKRLFGGCQQVAASNKFVILSAFKR</sequence>
<organism evidence="9 10">
    <name type="scientific">Bowmanella dokdonensis</name>
    <dbReference type="NCBI Taxonomy" id="751969"/>
    <lineage>
        <taxon>Bacteria</taxon>
        <taxon>Pseudomonadati</taxon>
        <taxon>Pseudomonadota</taxon>
        <taxon>Gammaproteobacteria</taxon>
        <taxon>Alteromonadales</taxon>
        <taxon>Alteromonadaceae</taxon>
        <taxon>Bowmanella</taxon>
    </lineage>
</organism>
<evidence type="ECO:0000256" key="5">
    <source>
        <dbReference type="ARBA" id="ARBA00022691"/>
    </source>
</evidence>
<dbReference type="AlphaFoldDB" id="A0A939DPF2"/>
<keyword evidence="5 6" id="KW-0949">S-adenosyl-L-methionine</keyword>
<dbReference type="InterPro" id="IPR046977">
    <property type="entry name" value="RsmC/RlmG"/>
</dbReference>
<dbReference type="EMBL" id="JAFKCV010000004">
    <property type="protein sequence ID" value="MBN7825531.1"/>
    <property type="molecule type" value="Genomic_DNA"/>
</dbReference>
<comment type="caution">
    <text evidence="9">The sequence shown here is derived from an EMBL/GenBank/DDBJ whole genome shotgun (WGS) entry which is preliminary data.</text>
</comment>
<keyword evidence="1 6" id="KW-0963">Cytoplasm</keyword>
<comment type="function">
    <text evidence="6">Specifically methylates the guanine in position 1835 (m2G1835) of 23S rRNA.</text>
</comment>
<dbReference type="GO" id="GO:0052916">
    <property type="term" value="F:23S rRNA (guanine(1835)-N(2))-methyltransferase activity"/>
    <property type="evidence" value="ECO:0007669"/>
    <property type="project" value="UniProtKB-EC"/>
</dbReference>
<dbReference type="InterPro" id="IPR058679">
    <property type="entry name" value="RlmG_N"/>
</dbReference>
<name>A0A939DPF2_9ALTE</name>
<dbReference type="Proteomes" id="UP000664654">
    <property type="component" value="Unassembled WGS sequence"/>
</dbReference>
<feature type="domain" description="Methyltransferase small" evidence="7">
    <location>
        <begin position="203"/>
        <end position="373"/>
    </location>
</feature>
<dbReference type="Pfam" id="PF05175">
    <property type="entry name" value="MTS"/>
    <property type="match status" value="1"/>
</dbReference>
<dbReference type="GO" id="GO:0005737">
    <property type="term" value="C:cytoplasm"/>
    <property type="evidence" value="ECO:0007669"/>
    <property type="project" value="UniProtKB-SubCell"/>
</dbReference>
<dbReference type="EC" id="2.1.1.174" evidence="6"/>
<evidence type="ECO:0000313" key="9">
    <source>
        <dbReference type="EMBL" id="MBN7825531.1"/>
    </source>
</evidence>
<evidence type="ECO:0000256" key="6">
    <source>
        <dbReference type="HAMAP-Rule" id="MF_01859"/>
    </source>
</evidence>
<dbReference type="InterPro" id="IPR029063">
    <property type="entry name" value="SAM-dependent_MTases_sf"/>
</dbReference>
<proteinExistence type="inferred from homology"/>
<dbReference type="CDD" id="cd02440">
    <property type="entry name" value="AdoMet_MTases"/>
    <property type="match status" value="1"/>
</dbReference>
<dbReference type="InterPro" id="IPR017237">
    <property type="entry name" value="RLMG"/>
</dbReference>
<dbReference type="PANTHER" id="PTHR47816:SF5">
    <property type="entry name" value="RIBOSOMAL RNA LARGE SUBUNIT METHYLTRANSFERASE G"/>
    <property type="match status" value="1"/>
</dbReference>
<evidence type="ECO:0000256" key="4">
    <source>
        <dbReference type="ARBA" id="ARBA00022679"/>
    </source>
</evidence>
<dbReference type="PANTHER" id="PTHR47816">
    <property type="entry name" value="RIBOSOMAL RNA SMALL SUBUNIT METHYLTRANSFERASE C"/>
    <property type="match status" value="1"/>
</dbReference>
<keyword evidence="3 6" id="KW-0489">Methyltransferase</keyword>
<dbReference type="PROSITE" id="PS00092">
    <property type="entry name" value="N6_MTASE"/>
    <property type="match status" value="1"/>
</dbReference>
<dbReference type="Gene3D" id="3.40.50.150">
    <property type="entry name" value="Vaccinia Virus protein VP39"/>
    <property type="match status" value="2"/>
</dbReference>
<gene>
    <name evidence="6" type="primary">rlmG</name>
    <name evidence="9" type="ORF">J0A66_09885</name>
</gene>
<evidence type="ECO:0000256" key="3">
    <source>
        <dbReference type="ARBA" id="ARBA00022603"/>
    </source>
</evidence>
<comment type="similarity">
    <text evidence="6">Belongs to the methyltransferase superfamily. RlmG family.</text>
</comment>
<protein>
    <recommendedName>
        <fullName evidence="6">Ribosomal RNA large subunit methyltransferase G</fullName>
        <ecNumber evidence="6">2.1.1.174</ecNumber>
    </recommendedName>
    <alternativeName>
        <fullName evidence="6">23S rRNA m2G1835 methyltransferase</fullName>
    </alternativeName>
    <alternativeName>
        <fullName evidence="6">rRNA (guanine-N(2)-)-methyltransferase RlmG</fullName>
    </alternativeName>
</protein>
<accession>A0A939DPF2</accession>
<keyword evidence="4 6" id="KW-0808">Transferase</keyword>
<feature type="domain" description="RlmG N-terminal" evidence="8">
    <location>
        <begin position="5"/>
        <end position="183"/>
    </location>
</feature>
<dbReference type="RefSeq" id="WP_206573635.1">
    <property type="nucleotide sequence ID" value="NZ_JAFKCV010000004.1"/>
</dbReference>
<dbReference type="GO" id="GO:0003676">
    <property type="term" value="F:nucleic acid binding"/>
    <property type="evidence" value="ECO:0007669"/>
    <property type="project" value="InterPro"/>
</dbReference>
<comment type="subcellular location">
    <subcellularLocation>
        <location evidence="6">Cytoplasm</location>
    </subcellularLocation>
</comment>
<keyword evidence="2 6" id="KW-0698">rRNA processing</keyword>
<keyword evidence="10" id="KW-1185">Reference proteome</keyword>
<evidence type="ECO:0000259" key="8">
    <source>
        <dbReference type="Pfam" id="PF26049"/>
    </source>
</evidence>
<evidence type="ECO:0000256" key="1">
    <source>
        <dbReference type="ARBA" id="ARBA00022490"/>
    </source>
</evidence>
<dbReference type="InterPro" id="IPR007848">
    <property type="entry name" value="Small_mtfrase_dom"/>
</dbReference>
<evidence type="ECO:0000259" key="7">
    <source>
        <dbReference type="Pfam" id="PF05175"/>
    </source>
</evidence>
<evidence type="ECO:0000256" key="2">
    <source>
        <dbReference type="ARBA" id="ARBA00022552"/>
    </source>
</evidence>
<evidence type="ECO:0000313" key="10">
    <source>
        <dbReference type="Proteomes" id="UP000664654"/>
    </source>
</evidence>
<comment type="catalytic activity">
    <reaction evidence="6">
        <text>guanosine(1835) in 23S rRNA + S-adenosyl-L-methionine = N(2)-methylguanosine(1835) in 23S rRNA + S-adenosyl-L-homocysteine + H(+)</text>
        <dbReference type="Rhea" id="RHEA:42744"/>
        <dbReference type="Rhea" id="RHEA-COMP:10217"/>
        <dbReference type="Rhea" id="RHEA-COMP:10218"/>
        <dbReference type="ChEBI" id="CHEBI:15378"/>
        <dbReference type="ChEBI" id="CHEBI:57856"/>
        <dbReference type="ChEBI" id="CHEBI:59789"/>
        <dbReference type="ChEBI" id="CHEBI:74269"/>
        <dbReference type="ChEBI" id="CHEBI:74481"/>
        <dbReference type="EC" id="2.1.1.174"/>
    </reaction>
</comment>
<dbReference type="SUPFAM" id="SSF53335">
    <property type="entry name" value="S-adenosyl-L-methionine-dependent methyltransferases"/>
    <property type="match status" value="1"/>
</dbReference>
<reference evidence="9" key="1">
    <citation type="submission" date="2021-03" db="EMBL/GenBank/DDBJ databases">
        <title>novel species isolated from a fishpond in China.</title>
        <authorList>
            <person name="Lu H."/>
            <person name="Cai Z."/>
        </authorList>
    </citation>
    <scope>NUCLEOTIDE SEQUENCE</scope>
    <source>
        <strain evidence="9">JCM 30855</strain>
    </source>
</reference>
<dbReference type="HAMAP" id="MF_01859">
    <property type="entry name" value="23SrRNA_methyltr_G"/>
    <property type="match status" value="1"/>
</dbReference>
<dbReference type="Pfam" id="PF26049">
    <property type="entry name" value="RLMG_N"/>
    <property type="match status" value="1"/>
</dbReference>
<dbReference type="InterPro" id="IPR002052">
    <property type="entry name" value="DNA_methylase_N6_adenine_CS"/>
</dbReference>